<evidence type="ECO:0000313" key="2">
    <source>
        <dbReference type="Proteomes" id="UP001234178"/>
    </source>
</evidence>
<keyword evidence="2" id="KW-1185">Reference proteome</keyword>
<organism evidence="1 2">
    <name type="scientific">Daphnia magna</name>
    <dbReference type="NCBI Taxonomy" id="35525"/>
    <lineage>
        <taxon>Eukaryota</taxon>
        <taxon>Metazoa</taxon>
        <taxon>Ecdysozoa</taxon>
        <taxon>Arthropoda</taxon>
        <taxon>Crustacea</taxon>
        <taxon>Branchiopoda</taxon>
        <taxon>Diplostraca</taxon>
        <taxon>Cladocera</taxon>
        <taxon>Anomopoda</taxon>
        <taxon>Daphniidae</taxon>
        <taxon>Daphnia</taxon>
    </lineage>
</organism>
<dbReference type="Proteomes" id="UP001234178">
    <property type="component" value="Unassembled WGS sequence"/>
</dbReference>
<evidence type="ECO:0000313" key="1">
    <source>
        <dbReference type="EMBL" id="KAK4017550.1"/>
    </source>
</evidence>
<accession>A0ABQ9ZXB5</accession>
<sequence length="110" mass="12265">MKQANTYRNKTHVYISKQKLMSLSGGVTIKGGETMGVWGHLSGASETIVAQMRWCSRPAAGSGCRRLLGDYIPNMLPTRARSIWLDISDDVVRLSGGRYGISDRWLNFRC</sequence>
<dbReference type="EMBL" id="JAOYFB010000007">
    <property type="protein sequence ID" value="KAK4017550.1"/>
    <property type="molecule type" value="Genomic_DNA"/>
</dbReference>
<reference evidence="1 2" key="1">
    <citation type="journal article" date="2023" name="Nucleic Acids Res.">
        <title>The hologenome of Daphnia magna reveals possible DNA methylation and microbiome-mediated evolution of the host genome.</title>
        <authorList>
            <person name="Chaturvedi A."/>
            <person name="Li X."/>
            <person name="Dhandapani V."/>
            <person name="Marshall H."/>
            <person name="Kissane S."/>
            <person name="Cuenca-Cambronero M."/>
            <person name="Asole G."/>
            <person name="Calvet F."/>
            <person name="Ruiz-Romero M."/>
            <person name="Marangio P."/>
            <person name="Guigo R."/>
            <person name="Rago D."/>
            <person name="Mirbahai L."/>
            <person name="Eastwood N."/>
            <person name="Colbourne J.K."/>
            <person name="Zhou J."/>
            <person name="Mallon E."/>
            <person name="Orsini L."/>
        </authorList>
    </citation>
    <scope>NUCLEOTIDE SEQUENCE [LARGE SCALE GENOMIC DNA]</scope>
    <source>
        <strain evidence="1">LRV0_1</strain>
    </source>
</reference>
<protein>
    <submittedName>
        <fullName evidence="1">Uncharacterized protein</fullName>
    </submittedName>
</protein>
<name>A0ABQ9ZXB5_9CRUS</name>
<comment type="caution">
    <text evidence="1">The sequence shown here is derived from an EMBL/GenBank/DDBJ whole genome shotgun (WGS) entry which is preliminary data.</text>
</comment>
<proteinExistence type="predicted"/>
<gene>
    <name evidence="1" type="ORF">OUZ56_032962</name>
</gene>